<evidence type="ECO:0000313" key="2">
    <source>
        <dbReference type="Proteomes" id="UP000192468"/>
    </source>
</evidence>
<dbReference type="Proteomes" id="UP000192468">
    <property type="component" value="Unassembled WGS sequence"/>
</dbReference>
<evidence type="ECO:0000313" key="1">
    <source>
        <dbReference type="EMBL" id="SMC19866.1"/>
    </source>
</evidence>
<accession>A0A1W1X7J1</accession>
<dbReference type="STRING" id="1121291.SAMN02745134_00949"/>
<dbReference type="EMBL" id="FWXH01000002">
    <property type="protein sequence ID" value="SMC19866.1"/>
    <property type="molecule type" value="Genomic_DNA"/>
</dbReference>
<reference evidence="1 2" key="1">
    <citation type="submission" date="2017-04" db="EMBL/GenBank/DDBJ databases">
        <authorList>
            <person name="Afonso C.L."/>
            <person name="Miller P.J."/>
            <person name="Scott M.A."/>
            <person name="Spackman E."/>
            <person name="Goraichik I."/>
            <person name="Dimitrov K.M."/>
            <person name="Suarez D.L."/>
            <person name="Swayne D.E."/>
        </authorList>
    </citation>
    <scope>NUCLEOTIDE SEQUENCE [LARGE SCALE GENOMIC DNA]</scope>
    <source>
        <strain evidence="1 2">DSM 12555</strain>
    </source>
</reference>
<dbReference type="RefSeq" id="WP_084114201.1">
    <property type="nucleotide sequence ID" value="NZ_FWXH01000002.1"/>
</dbReference>
<gene>
    <name evidence="1" type="ORF">SAMN02745134_00949</name>
</gene>
<keyword evidence="2" id="KW-1185">Reference proteome</keyword>
<sequence length="203" mass="23717">MSIAIKTYKNKFQYNLNKNEIILTLNIPSDEVKFLFETAYGKQFYAKDEQGIQGEDVAKNISNLYKIISKTATDKFVSLAVRTDFDNAGYYSCYGDVVVLVDKKRISDDVVIFNGDVKDIAKKVMETDNQEKWVEIHYMNEPNLYERLKKLFENANSMEQKIPRKMGKYFEARMQRALTPEDILEIYIDEKNVIIKKYVQSVI</sequence>
<proteinExistence type="predicted"/>
<dbReference type="AlphaFoldDB" id="A0A1W1X7J1"/>
<name>A0A1W1X7J1_9CLOT</name>
<organism evidence="1 2">
    <name type="scientific">Clostridium acidisoli DSM 12555</name>
    <dbReference type="NCBI Taxonomy" id="1121291"/>
    <lineage>
        <taxon>Bacteria</taxon>
        <taxon>Bacillati</taxon>
        <taxon>Bacillota</taxon>
        <taxon>Clostridia</taxon>
        <taxon>Eubacteriales</taxon>
        <taxon>Clostridiaceae</taxon>
        <taxon>Clostridium</taxon>
    </lineage>
</organism>
<protein>
    <submittedName>
        <fullName evidence="1">Uncharacterized protein</fullName>
    </submittedName>
</protein>